<dbReference type="OrthoDB" id="19174at2759"/>
<proteinExistence type="predicted"/>
<evidence type="ECO:0000313" key="4">
    <source>
        <dbReference type="EMBL" id="KAI3425714.1"/>
    </source>
</evidence>
<dbReference type="Proteomes" id="UP001055712">
    <property type="component" value="Unassembled WGS sequence"/>
</dbReference>
<dbReference type="PANTHER" id="PTHR24198:SF165">
    <property type="entry name" value="ANKYRIN REPEAT-CONTAINING PROTEIN-RELATED"/>
    <property type="match status" value="1"/>
</dbReference>
<evidence type="ECO:0000313" key="5">
    <source>
        <dbReference type="Proteomes" id="UP001055712"/>
    </source>
</evidence>
<accession>A0A9D4YTM1</accession>
<reference evidence="4" key="1">
    <citation type="journal article" date="2019" name="Plant J.">
        <title>Chlorella vulgaris genome assembly and annotation reveals the molecular basis for metabolic acclimation to high light conditions.</title>
        <authorList>
            <person name="Cecchin M."/>
            <person name="Marcolungo L."/>
            <person name="Rossato M."/>
            <person name="Girolomoni L."/>
            <person name="Cosentino E."/>
            <person name="Cuine S."/>
            <person name="Li-Beisson Y."/>
            <person name="Delledonne M."/>
            <person name="Ballottari M."/>
        </authorList>
    </citation>
    <scope>NUCLEOTIDE SEQUENCE</scope>
    <source>
        <strain evidence="4">211/11P</strain>
    </source>
</reference>
<evidence type="ECO:0000256" key="3">
    <source>
        <dbReference type="PROSITE-ProRule" id="PRU00023"/>
    </source>
</evidence>
<comment type="caution">
    <text evidence="4">The sequence shown here is derived from an EMBL/GenBank/DDBJ whole genome shotgun (WGS) entry which is preliminary data.</text>
</comment>
<dbReference type="InterPro" id="IPR002110">
    <property type="entry name" value="Ankyrin_rpt"/>
</dbReference>
<evidence type="ECO:0000256" key="1">
    <source>
        <dbReference type="ARBA" id="ARBA00022737"/>
    </source>
</evidence>
<dbReference type="AlphaFoldDB" id="A0A9D4YTM1"/>
<dbReference type="PRINTS" id="PR01415">
    <property type="entry name" value="ANKYRIN"/>
</dbReference>
<keyword evidence="5" id="KW-1185">Reference proteome</keyword>
<dbReference type="SUPFAM" id="SSF48403">
    <property type="entry name" value="Ankyrin repeat"/>
    <property type="match status" value="1"/>
</dbReference>
<dbReference type="InterPro" id="IPR036770">
    <property type="entry name" value="Ankyrin_rpt-contain_sf"/>
</dbReference>
<dbReference type="EMBL" id="SIDB01000011">
    <property type="protein sequence ID" value="KAI3425714.1"/>
    <property type="molecule type" value="Genomic_DNA"/>
</dbReference>
<evidence type="ECO:0000256" key="2">
    <source>
        <dbReference type="ARBA" id="ARBA00023043"/>
    </source>
</evidence>
<dbReference type="PANTHER" id="PTHR24198">
    <property type="entry name" value="ANKYRIN REPEAT AND PROTEIN KINASE DOMAIN-CONTAINING PROTEIN"/>
    <property type="match status" value="1"/>
</dbReference>
<feature type="repeat" description="ANK" evidence="3">
    <location>
        <begin position="158"/>
        <end position="190"/>
    </location>
</feature>
<sequence length="262" mass="25952">MGLLASLCLCNSGGSKAPRAAAADPRAAEASREALLAAACGDVQGLSQALAVPGCDLSAWEGRQQWTALHLAAAGGHTACVETLVQHGADLEARSADGLTPLHVAAGGGRTACLAVLGQLVGGALLSECNPAHGLQTRQQALRALLAAGADVEAEAIRGIRGLHFAAANGEVPILETLLTAGANPAATLRSPLAPTAGQVAGAYGHLHAAQLLTAAEEAAAEAAGIKAGGAAGGMDADVDALQLDVDVLHLEANVLHFHKGI</sequence>
<organism evidence="4 5">
    <name type="scientific">Chlorella vulgaris</name>
    <name type="common">Green alga</name>
    <dbReference type="NCBI Taxonomy" id="3077"/>
    <lineage>
        <taxon>Eukaryota</taxon>
        <taxon>Viridiplantae</taxon>
        <taxon>Chlorophyta</taxon>
        <taxon>core chlorophytes</taxon>
        <taxon>Trebouxiophyceae</taxon>
        <taxon>Chlorellales</taxon>
        <taxon>Chlorellaceae</taxon>
        <taxon>Chlorella clade</taxon>
        <taxon>Chlorella</taxon>
    </lineage>
</organism>
<dbReference type="PROSITE" id="PS50088">
    <property type="entry name" value="ANK_REPEAT"/>
    <property type="match status" value="2"/>
</dbReference>
<keyword evidence="1" id="KW-0677">Repeat</keyword>
<reference evidence="4" key="2">
    <citation type="submission" date="2020-11" db="EMBL/GenBank/DDBJ databases">
        <authorList>
            <person name="Cecchin M."/>
            <person name="Marcolungo L."/>
            <person name="Rossato M."/>
            <person name="Girolomoni L."/>
            <person name="Cosentino E."/>
            <person name="Cuine S."/>
            <person name="Li-Beisson Y."/>
            <person name="Delledonne M."/>
            <person name="Ballottari M."/>
        </authorList>
    </citation>
    <scope>NUCLEOTIDE SEQUENCE</scope>
    <source>
        <strain evidence="4">211/11P</strain>
        <tissue evidence="4">Whole cell</tissue>
    </source>
</reference>
<name>A0A9D4YTM1_CHLVU</name>
<dbReference type="SMART" id="SM00248">
    <property type="entry name" value="ANK"/>
    <property type="match status" value="3"/>
</dbReference>
<protein>
    <submittedName>
        <fullName evidence="4">Uncharacterized protein</fullName>
    </submittedName>
</protein>
<feature type="repeat" description="ANK" evidence="3">
    <location>
        <begin position="64"/>
        <end position="96"/>
    </location>
</feature>
<keyword evidence="2 3" id="KW-0040">ANK repeat</keyword>
<dbReference type="PROSITE" id="PS50297">
    <property type="entry name" value="ANK_REP_REGION"/>
    <property type="match status" value="2"/>
</dbReference>
<gene>
    <name evidence="4" type="ORF">D9Q98_007690</name>
</gene>
<dbReference type="Pfam" id="PF12796">
    <property type="entry name" value="Ank_2"/>
    <property type="match status" value="1"/>
</dbReference>
<dbReference type="Gene3D" id="1.25.40.20">
    <property type="entry name" value="Ankyrin repeat-containing domain"/>
    <property type="match status" value="2"/>
</dbReference>